<evidence type="ECO:0000256" key="1">
    <source>
        <dbReference type="SAM" id="MobiDB-lite"/>
    </source>
</evidence>
<name>A0ABY4L9A3_THEAE</name>
<keyword evidence="3" id="KW-1185">Reference proteome</keyword>
<dbReference type="RefSeq" id="WP_248591537.1">
    <property type="nucleotide sequence ID" value="NZ_BAABEB010000011.1"/>
</dbReference>
<reference evidence="2 3" key="1">
    <citation type="submission" date="2020-04" db="EMBL/GenBank/DDBJ databases">
        <title>Thermobifida alba genome sequencing and assembly.</title>
        <authorList>
            <person name="Luzics S."/>
            <person name="Horvath B."/>
            <person name="Nagy I."/>
            <person name="Toth A."/>
            <person name="Nagy I."/>
            <person name="Kukolya J."/>
        </authorList>
    </citation>
    <scope>NUCLEOTIDE SEQUENCE [LARGE SCALE GENOMIC DNA]</scope>
    <source>
        <strain evidence="2 3">DSM 43795</strain>
    </source>
</reference>
<dbReference type="EMBL" id="CP051627">
    <property type="protein sequence ID" value="UPT23015.1"/>
    <property type="molecule type" value="Genomic_DNA"/>
</dbReference>
<sequence length="74" mass="8424">MPDEAERPRVAPNVPDDEHPLEAPEADVVDQRTADDEEESFDLAAELERGWEVPEADAVEQALEVPEDEDDYYR</sequence>
<protein>
    <submittedName>
        <fullName evidence="2">Uncharacterized protein</fullName>
    </submittedName>
</protein>
<feature type="compositionally biased region" description="Acidic residues" evidence="1">
    <location>
        <begin position="65"/>
        <end position="74"/>
    </location>
</feature>
<dbReference type="Proteomes" id="UP000832041">
    <property type="component" value="Chromosome"/>
</dbReference>
<feature type="region of interest" description="Disordered" evidence="1">
    <location>
        <begin position="1"/>
        <end position="74"/>
    </location>
</feature>
<accession>A0ABY4L9A3</accession>
<organism evidence="2 3">
    <name type="scientific">Thermobifida alba</name>
    <name type="common">Thermomonospora alba</name>
    <dbReference type="NCBI Taxonomy" id="53522"/>
    <lineage>
        <taxon>Bacteria</taxon>
        <taxon>Bacillati</taxon>
        <taxon>Actinomycetota</taxon>
        <taxon>Actinomycetes</taxon>
        <taxon>Streptosporangiales</taxon>
        <taxon>Nocardiopsidaceae</taxon>
        <taxon>Thermobifida</taxon>
    </lineage>
</organism>
<evidence type="ECO:0000313" key="2">
    <source>
        <dbReference type="EMBL" id="UPT23015.1"/>
    </source>
</evidence>
<gene>
    <name evidence="2" type="ORF">FOF52_20435</name>
</gene>
<evidence type="ECO:0000313" key="3">
    <source>
        <dbReference type="Proteomes" id="UP000832041"/>
    </source>
</evidence>
<proteinExistence type="predicted"/>